<reference evidence="5 6" key="1">
    <citation type="submission" date="2019-11" db="EMBL/GenBank/DDBJ databases">
        <title>Pseudooceanicola pacifica sp. nov., isolated from deep-sea sediment of the Pacific Ocean.</title>
        <authorList>
            <person name="Lyu L."/>
        </authorList>
    </citation>
    <scope>NUCLEOTIDE SEQUENCE [LARGE SCALE GENOMIC DNA]</scope>
    <source>
        <strain evidence="5 6">216_PA32_1</strain>
    </source>
</reference>
<evidence type="ECO:0000259" key="3">
    <source>
        <dbReference type="Pfam" id="PF13598"/>
    </source>
</evidence>
<dbReference type="Pfam" id="PF13598">
    <property type="entry name" value="DUF4139"/>
    <property type="match status" value="1"/>
</dbReference>
<dbReference type="AlphaFoldDB" id="A0A844W7T5"/>
<organism evidence="5 6">
    <name type="scientific">Pseudooceanicola pacificus</name>
    <dbReference type="NCBI Taxonomy" id="2676438"/>
    <lineage>
        <taxon>Bacteria</taxon>
        <taxon>Pseudomonadati</taxon>
        <taxon>Pseudomonadota</taxon>
        <taxon>Alphaproteobacteria</taxon>
        <taxon>Rhodobacterales</taxon>
        <taxon>Paracoccaceae</taxon>
        <taxon>Pseudooceanicola</taxon>
    </lineage>
</organism>
<feature type="chain" id="PRO_5032788260" evidence="2">
    <location>
        <begin position="23"/>
        <end position="544"/>
    </location>
</feature>
<evidence type="ECO:0000313" key="6">
    <source>
        <dbReference type="Proteomes" id="UP000443843"/>
    </source>
</evidence>
<evidence type="ECO:0000256" key="2">
    <source>
        <dbReference type="SAM" id="SignalP"/>
    </source>
</evidence>
<keyword evidence="1" id="KW-0175">Coiled coil</keyword>
<name>A0A844W7T5_9RHOB</name>
<comment type="caution">
    <text evidence="5">The sequence shown here is derived from an EMBL/GenBank/DDBJ whole genome shotgun (WGS) entry which is preliminary data.</text>
</comment>
<feature type="signal peptide" evidence="2">
    <location>
        <begin position="1"/>
        <end position="22"/>
    </location>
</feature>
<keyword evidence="6" id="KW-1185">Reference proteome</keyword>
<dbReference type="InterPro" id="IPR037291">
    <property type="entry name" value="DUF4139"/>
</dbReference>
<keyword evidence="2" id="KW-0732">Signal</keyword>
<dbReference type="InterPro" id="IPR025554">
    <property type="entry name" value="DUF4140"/>
</dbReference>
<feature type="coiled-coil region" evidence="1">
    <location>
        <begin position="93"/>
        <end position="141"/>
    </location>
</feature>
<evidence type="ECO:0000256" key="1">
    <source>
        <dbReference type="SAM" id="Coils"/>
    </source>
</evidence>
<proteinExistence type="predicted"/>
<dbReference type="PANTHER" id="PTHR31005">
    <property type="entry name" value="DUF4139 DOMAIN-CONTAINING PROTEIN"/>
    <property type="match status" value="1"/>
</dbReference>
<protein>
    <submittedName>
        <fullName evidence="5">Mucoidy inhibitor MuiA family protein</fullName>
    </submittedName>
</protein>
<gene>
    <name evidence="5" type="ORF">GLS40_00515</name>
</gene>
<dbReference type="NCBIfam" id="TIGR02231">
    <property type="entry name" value="mucoidy inhibitor MuiA family protein"/>
    <property type="match status" value="1"/>
</dbReference>
<dbReference type="Proteomes" id="UP000443843">
    <property type="component" value="Unassembled WGS sequence"/>
</dbReference>
<feature type="coiled-coil region" evidence="1">
    <location>
        <begin position="166"/>
        <end position="200"/>
    </location>
</feature>
<dbReference type="PANTHER" id="PTHR31005:SF8">
    <property type="entry name" value="DUF4139 DOMAIN-CONTAINING PROTEIN"/>
    <property type="match status" value="1"/>
</dbReference>
<sequence length="544" mass="59199">MRTLVLLSLALPPALLALPALAEDIPVASRVSAATVFPQGAALTRTASFSAPAGQHQLILTDMPLVDSGLRIEVSGAVMGAVTVRQNFVPPRNDQDSAAIEAARDRVEAARQALQSGRDAVQTLKLEAEAARARIEFLSKLGDGKALAEATPEQLRALSRMVGEETLDAQRAAQQAQIRAREAEEALKDRIEALADAQKALAALDLDRGPRSYMAVDISADSPVDGEVVIRYITPDAWWQPVYDFHLDRKPVAKMTVGRGAYVGQSTGESWDDIALTLSTVRPSGQTMPGELYPWLRRILDKDQPVPTPRMAQKFGAADAAAPVMEAPVMMEEAQASFDGLSVTYTYGPAVDIATDADDLRITLGTLEVTPEVTALAVPLRDQTAYLMAGFDNESGELLAPTAQSEFYLDGTYVGTRPTELIAEGDHVDLSFGPIEGIRLKRVVKDRNEGDRGVITRENRLDERVEIEIRNLTGEAWDLRLLDQVPYSEQEDLEIDWTASPQPTETDVDGDRGVLAWTFPLAAGATQTVTLDHRITWPTDKILR</sequence>
<dbReference type="RefSeq" id="WP_160380645.1">
    <property type="nucleotide sequence ID" value="NZ_WNXQ01000001.1"/>
</dbReference>
<dbReference type="EMBL" id="WNXQ01000001">
    <property type="protein sequence ID" value="MWB76498.1"/>
    <property type="molecule type" value="Genomic_DNA"/>
</dbReference>
<accession>A0A844W7T5</accession>
<feature type="domain" description="DUF4140" evidence="4">
    <location>
        <begin position="34"/>
        <end position="137"/>
    </location>
</feature>
<feature type="domain" description="DUF4139" evidence="3">
    <location>
        <begin position="230"/>
        <end position="538"/>
    </location>
</feature>
<evidence type="ECO:0000313" key="5">
    <source>
        <dbReference type="EMBL" id="MWB76498.1"/>
    </source>
</evidence>
<dbReference type="InterPro" id="IPR011935">
    <property type="entry name" value="CHP02231"/>
</dbReference>
<evidence type="ECO:0000259" key="4">
    <source>
        <dbReference type="Pfam" id="PF13600"/>
    </source>
</evidence>
<dbReference type="Pfam" id="PF13600">
    <property type="entry name" value="DUF4140"/>
    <property type="match status" value="1"/>
</dbReference>